<accession>A0ACB9F7M6</accession>
<reference evidence="1 2" key="2">
    <citation type="journal article" date="2022" name="Mol. Ecol. Resour.">
        <title>The genomes of chicory, endive, great burdock and yacon provide insights into Asteraceae paleo-polyploidization history and plant inulin production.</title>
        <authorList>
            <person name="Fan W."/>
            <person name="Wang S."/>
            <person name="Wang H."/>
            <person name="Wang A."/>
            <person name="Jiang F."/>
            <person name="Liu H."/>
            <person name="Zhao H."/>
            <person name="Xu D."/>
            <person name="Zhang Y."/>
        </authorList>
    </citation>
    <scope>NUCLEOTIDE SEQUENCE [LARGE SCALE GENOMIC DNA]</scope>
    <source>
        <strain evidence="2">cv. Punajuju</strain>
        <tissue evidence="1">Leaves</tissue>
    </source>
</reference>
<organism evidence="1 2">
    <name type="scientific">Cichorium intybus</name>
    <name type="common">Chicory</name>
    <dbReference type="NCBI Taxonomy" id="13427"/>
    <lineage>
        <taxon>Eukaryota</taxon>
        <taxon>Viridiplantae</taxon>
        <taxon>Streptophyta</taxon>
        <taxon>Embryophyta</taxon>
        <taxon>Tracheophyta</taxon>
        <taxon>Spermatophyta</taxon>
        <taxon>Magnoliopsida</taxon>
        <taxon>eudicotyledons</taxon>
        <taxon>Gunneridae</taxon>
        <taxon>Pentapetalae</taxon>
        <taxon>asterids</taxon>
        <taxon>campanulids</taxon>
        <taxon>Asterales</taxon>
        <taxon>Asteraceae</taxon>
        <taxon>Cichorioideae</taxon>
        <taxon>Cichorieae</taxon>
        <taxon>Cichoriinae</taxon>
        <taxon>Cichorium</taxon>
    </lineage>
</organism>
<keyword evidence="2" id="KW-1185">Reference proteome</keyword>
<proteinExistence type="predicted"/>
<protein>
    <submittedName>
        <fullName evidence="1">Uncharacterized protein</fullName>
    </submittedName>
</protein>
<dbReference type="Proteomes" id="UP001055811">
    <property type="component" value="Linkage Group LG03"/>
</dbReference>
<gene>
    <name evidence="1" type="ORF">L2E82_17399</name>
</gene>
<evidence type="ECO:0000313" key="1">
    <source>
        <dbReference type="EMBL" id="KAI3767304.1"/>
    </source>
</evidence>
<evidence type="ECO:0000313" key="2">
    <source>
        <dbReference type="Proteomes" id="UP001055811"/>
    </source>
</evidence>
<name>A0ACB9F7M6_CICIN</name>
<comment type="caution">
    <text evidence="1">The sequence shown here is derived from an EMBL/GenBank/DDBJ whole genome shotgun (WGS) entry which is preliminary data.</text>
</comment>
<dbReference type="EMBL" id="CM042011">
    <property type="protein sequence ID" value="KAI3767304.1"/>
    <property type="molecule type" value="Genomic_DNA"/>
</dbReference>
<sequence>MEKVQADKIVACIESATLGAEIGAGTHTSSATVEWAISELIRCPRAMEKVQAELRQALNGKEKIQEEDIQDLPYLNLVLNEKTEPAAAAMASSYPLIDNSPLSSSLRISGN</sequence>
<reference evidence="2" key="1">
    <citation type="journal article" date="2022" name="Mol. Ecol. Resour.">
        <title>The genomes of chicory, endive, great burdock and yacon provide insights into Asteraceae palaeo-polyploidization history and plant inulin production.</title>
        <authorList>
            <person name="Fan W."/>
            <person name="Wang S."/>
            <person name="Wang H."/>
            <person name="Wang A."/>
            <person name="Jiang F."/>
            <person name="Liu H."/>
            <person name="Zhao H."/>
            <person name="Xu D."/>
            <person name="Zhang Y."/>
        </authorList>
    </citation>
    <scope>NUCLEOTIDE SEQUENCE [LARGE SCALE GENOMIC DNA]</scope>
    <source>
        <strain evidence="2">cv. Punajuju</strain>
    </source>
</reference>